<dbReference type="SUPFAM" id="SSF103481">
    <property type="entry name" value="Multidrug resistance efflux transporter EmrE"/>
    <property type="match status" value="1"/>
</dbReference>
<feature type="transmembrane region" description="Helical" evidence="8">
    <location>
        <begin position="485"/>
        <end position="505"/>
    </location>
</feature>
<keyword evidence="4 8" id="KW-0812">Transmembrane</keyword>
<comment type="similarity">
    <text evidence="2">Belongs to the SLC35F solute transporter family.</text>
</comment>
<keyword evidence="3" id="KW-0813">Transport</keyword>
<feature type="transmembrane region" description="Helical" evidence="8">
    <location>
        <begin position="358"/>
        <end position="376"/>
    </location>
</feature>
<keyword evidence="10" id="KW-1185">Reference proteome</keyword>
<dbReference type="InterPro" id="IPR009262">
    <property type="entry name" value="SLC35_F1/F2/F6"/>
</dbReference>
<feature type="transmembrane region" description="Helical" evidence="8">
    <location>
        <begin position="330"/>
        <end position="351"/>
    </location>
</feature>
<proteinExistence type="inferred from homology"/>
<evidence type="ECO:0000313" key="10">
    <source>
        <dbReference type="Proteomes" id="UP000887116"/>
    </source>
</evidence>
<dbReference type="GO" id="GO:0016020">
    <property type="term" value="C:membrane"/>
    <property type="evidence" value="ECO:0007669"/>
    <property type="project" value="UniProtKB-SubCell"/>
</dbReference>
<evidence type="ECO:0000313" key="9">
    <source>
        <dbReference type="EMBL" id="GFQ67653.1"/>
    </source>
</evidence>
<feature type="region of interest" description="Disordered" evidence="7">
    <location>
        <begin position="546"/>
        <end position="567"/>
    </location>
</feature>
<comment type="caution">
    <text evidence="9">The sequence shown here is derived from an EMBL/GenBank/DDBJ whole genome shotgun (WGS) entry which is preliminary data.</text>
</comment>
<feature type="transmembrane region" description="Helical" evidence="8">
    <location>
        <begin position="382"/>
        <end position="405"/>
    </location>
</feature>
<dbReference type="AlphaFoldDB" id="A0A8X6KCD5"/>
<feature type="transmembrane region" description="Helical" evidence="8">
    <location>
        <begin position="417"/>
        <end position="442"/>
    </location>
</feature>
<keyword evidence="6 8" id="KW-0472">Membrane</keyword>
<comment type="subcellular location">
    <subcellularLocation>
        <location evidence="1">Membrane</location>
        <topology evidence="1">Multi-pass membrane protein</topology>
    </subcellularLocation>
</comment>
<dbReference type="InterPro" id="IPR026505">
    <property type="entry name" value="Solute_c_fam_35_mem_F3/F4"/>
</dbReference>
<feature type="transmembrane region" description="Helical" evidence="8">
    <location>
        <begin position="299"/>
        <end position="324"/>
    </location>
</feature>
<sequence length="567" mass="64054">MSENIELCNLPRWIEDDLSLIEALVNANLDQDIVYIRSLLGQDKQQQLENVDKLFEIIDEQIISHANLVSPNKQYQATCRTYNSDSDGDSDIYAGDDNGYTNPLESYKTWTGKKDKILEVRQRIQEFSEDPTKWDEASLNYDDAQLEHNDLNQRKSNHCCTGRARKTALGFFFTVVMCGTWIGVTHLLKWAYTIHLKPPSSCSNCTLVNVSRSFDTPSTAVLDSNKTSSKHATPLPLEKEESLEPFKAPFLMTWFCTACNCLFFPIYLCTRFFSRRTRITARRSILEAMRRFRERGLSAIHFLTRSIFFCVLWVGTNYMLIYTIDKLDATAVMALQASRASFVYLLSWVILHEQFVGIRIVAVILCNTGIALLAYMDGVARTSTLGGVVLAAAAAAGLSVHKVLFKKLIGRVTMGQLSIFLTLVGLLNILLLWPIGLTLYLVESEKVIWTELPYVPLAGSALFFIVGNVLGNFDIAHNYDIFLKLGMLAAVPVSAVLDVHMHNVVFEGMKLAGILLISIGFMLVLLPDNWPDYITRLIRWRCRKCPKSSKPTDTSQPKSRHIFMRPS</sequence>
<feature type="compositionally biased region" description="Basic residues" evidence="7">
    <location>
        <begin position="558"/>
        <end position="567"/>
    </location>
</feature>
<dbReference type="EMBL" id="BMAO01020478">
    <property type="protein sequence ID" value="GFQ67653.1"/>
    <property type="molecule type" value="Genomic_DNA"/>
</dbReference>
<evidence type="ECO:0000256" key="6">
    <source>
        <dbReference type="ARBA" id="ARBA00023136"/>
    </source>
</evidence>
<protein>
    <submittedName>
        <fullName evidence="9">Putative thiamine transporter SLC35F3</fullName>
    </submittedName>
</protein>
<feature type="transmembrane region" description="Helical" evidence="8">
    <location>
        <begin position="251"/>
        <end position="273"/>
    </location>
</feature>
<accession>A0A8X6KCD5</accession>
<organism evidence="9 10">
    <name type="scientific">Trichonephila clavata</name>
    <name type="common">Joro spider</name>
    <name type="synonym">Nephila clavata</name>
    <dbReference type="NCBI Taxonomy" id="2740835"/>
    <lineage>
        <taxon>Eukaryota</taxon>
        <taxon>Metazoa</taxon>
        <taxon>Ecdysozoa</taxon>
        <taxon>Arthropoda</taxon>
        <taxon>Chelicerata</taxon>
        <taxon>Arachnida</taxon>
        <taxon>Araneae</taxon>
        <taxon>Araneomorphae</taxon>
        <taxon>Entelegynae</taxon>
        <taxon>Araneoidea</taxon>
        <taxon>Nephilidae</taxon>
        <taxon>Trichonephila</taxon>
    </lineage>
</organism>
<gene>
    <name evidence="9" type="primary">Slc35f3</name>
    <name evidence="9" type="ORF">TNCT_736761</name>
</gene>
<evidence type="ECO:0000256" key="3">
    <source>
        <dbReference type="ARBA" id="ARBA00022448"/>
    </source>
</evidence>
<feature type="transmembrane region" description="Helical" evidence="8">
    <location>
        <begin position="511"/>
        <end position="530"/>
    </location>
</feature>
<keyword evidence="5 8" id="KW-1133">Transmembrane helix</keyword>
<dbReference type="Proteomes" id="UP000887116">
    <property type="component" value="Unassembled WGS sequence"/>
</dbReference>
<evidence type="ECO:0000256" key="5">
    <source>
        <dbReference type="ARBA" id="ARBA00022989"/>
    </source>
</evidence>
<name>A0A8X6KCD5_TRICU</name>
<evidence type="ECO:0000256" key="8">
    <source>
        <dbReference type="SAM" id="Phobius"/>
    </source>
</evidence>
<dbReference type="GO" id="GO:0022857">
    <property type="term" value="F:transmembrane transporter activity"/>
    <property type="evidence" value="ECO:0007669"/>
    <property type="project" value="InterPro"/>
</dbReference>
<evidence type="ECO:0000256" key="2">
    <source>
        <dbReference type="ARBA" id="ARBA00007863"/>
    </source>
</evidence>
<evidence type="ECO:0000256" key="1">
    <source>
        <dbReference type="ARBA" id="ARBA00004141"/>
    </source>
</evidence>
<evidence type="ECO:0000256" key="4">
    <source>
        <dbReference type="ARBA" id="ARBA00022692"/>
    </source>
</evidence>
<dbReference type="PANTHER" id="PTHR19346:SF4">
    <property type="entry name" value="SUGAR PHOSPHATE TRANSPORTER DOMAIN-CONTAINING PROTEIN"/>
    <property type="match status" value="1"/>
</dbReference>
<reference evidence="9" key="1">
    <citation type="submission" date="2020-07" db="EMBL/GenBank/DDBJ databases">
        <title>Multicomponent nature underlies the extraordinary mechanical properties of spider dragline silk.</title>
        <authorList>
            <person name="Kono N."/>
            <person name="Nakamura H."/>
            <person name="Mori M."/>
            <person name="Yoshida Y."/>
            <person name="Ohtoshi R."/>
            <person name="Malay A.D."/>
            <person name="Moran D.A.P."/>
            <person name="Tomita M."/>
            <person name="Numata K."/>
            <person name="Arakawa K."/>
        </authorList>
    </citation>
    <scope>NUCLEOTIDE SEQUENCE</scope>
</reference>
<feature type="transmembrane region" description="Helical" evidence="8">
    <location>
        <begin position="454"/>
        <end position="473"/>
    </location>
</feature>
<evidence type="ECO:0000256" key="7">
    <source>
        <dbReference type="SAM" id="MobiDB-lite"/>
    </source>
</evidence>
<dbReference type="Pfam" id="PF06027">
    <property type="entry name" value="SLC35F"/>
    <property type="match status" value="1"/>
</dbReference>
<dbReference type="OrthoDB" id="10062838at2759"/>
<dbReference type="PANTHER" id="PTHR19346">
    <property type="entry name" value="SUGAR PHOSPHATE TRANSPORTER DOMAIN-CONTAINING PROTEIN"/>
    <property type="match status" value="1"/>
</dbReference>
<dbReference type="InterPro" id="IPR037185">
    <property type="entry name" value="EmrE-like"/>
</dbReference>
<feature type="transmembrane region" description="Helical" evidence="8">
    <location>
        <begin position="168"/>
        <end position="188"/>
    </location>
</feature>